<evidence type="ECO:0000256" key="1">
    <source>
        <dbReference type="ARBA" id="ARBA00004571"/>
    </source>
</evidence>
<feature type="region of interest" description="Disordered" evidence="8">
    <location>
        <begin position="420"/>
        <end position="443"/>
    </location>
</feature>
<dbReference type="NCBIfam" id="TIGR04057">
    <property type="entry name" value="SusC_RagA_signa"/>
    <property type="match status" value="1"/>
</dbReference>
<evidence type="ECO:0000256" key="7">
    <source>
        <dbReference type="PROSITE-ProRule" id="PRU01360"/>
    </source>
</evidence>
<dbReference type="RefSeq" id="WP_158644050.1">
    <property type="nucleotide sequence ID" value="NZ_CP042431.1"/>
</dbReference>
<keyword evidence="4 7" id="KW-0812">Transmembrane</keyword>
<dbReference type="InterPro" id="IPR036942">
    <property type="entry name" value="Beta-barrel_TonB_sf"/>
</dbReference>
<evidence type="ECO:0000256" key="8">
    <source>
        <dbReference type="SAM" id="MobiDB-lite"/>
    </source>
</evidence>
<dbReference type="Gene3D" id="2.60.40.1120">
    <property type="entry name" value="Carboxypeptidase-like, regulatory domain"/>
    <property type="match status" value="1"/>
</dbReference>
<keyword evidence="3 7" id="KW-1134">Transmembrane beta strand</keyword>
<proteinExistence type="inferred from homology"/>
<dbReference type="InterPro" id="IPR008969">
    <property type="entry name" value="CarboxyPept-like_regulatory"/>
</dbReference>
<dbReference type="Pfam" id="PF13715">
    <property type="entry name" value="CarbopepD_reg_2"/>
    <property type="match status" value="1"/>
</dbReference>
<keyword evidence="11" id="KW-1185">Reference proteome</keyword>
<feature type="domain" description="Secretin/TonB short N-terminal" evidence="9">
    <location>
        <begin position="79"/>
        <end position="131"/>
    </location>
</feature>
<dbReference type="GO" id="GO:0009279">
    <property type="term" value="C:cell outer membrane"/>
    <property type="evidence" value="ECO:0007669"/>
    <property type="project" value="UniProtKB-SubCell"/>
</dbReference>
<organism evidence="10 11">
    <name type="scientific">Pseudobacter ginsenosidimutans</name>
    <dbReference type="NCBI Taxonomy" id="661488"/>
    <lineage>
        <taxon>Bacteria</taxon>
        <taxon>Pseudomonadati</taxon>
        <taxon>Bacteroidota</taxon>
        <taxon>Chitinophagia</taxon>
        <taxon>Chitinophagales</taxon>
        <taxon>Chitinophagaceae</taxon>
        <taxon>Pseudobacter</taxon>
    </lineage>
</organism>
<evidence type="ECO:0000313" key="11">
    <source>
        <dbReference type="Proteomes" id="UP000293874"/>
    </source>
</evidence>
<dbReference type="NCBIfam" id="TIGR04056">
    <property type="entry name" value="OMP_RagA_SusC"/>
    <property type="match status" value="1"/>
</dbReference>
<dbReference type="Gene3D" id="2.170.130.10">
    <property type="entry name" value="TonB-dependent receptor, plug domain"/>
    <property type="match status" value="1"/>
</dbReference>
<accession>A0A4Q7N3N0</accession>
<reference evidence="10 11" key="1">
    <citation type="submission" date="2019-02" db="EMBL/GenBank/DDBJ databases">
        <title>Genomic Encyclopedia of Type Strains, Phase IV (KMG-IV): sequencing the most valuable type-strain genomes for metagenomic binning, comparative biology and taxonomic classification.</title>
        <authorList>
            <person name="Goeker M."/>
        </authorList>
    </citation>
    <scope>NUCLEOTIDE SEQUENCE [LARGE SCALE GENOMIC DNA]</scope>
    <source>
        <strain evidence="10 11">DSM 18116</strain>
    </source>
</reference>
<dbReference type="Gene3D" id="2.40.170.20">
    <property type="entry name" value="TonB-dependent receptor, beta-barrel domain"/>
    <property type="match status" value="1"/>
</dbReference>
<dbReference type="EMBL" id="SGXA01000001">
    <property type="protein sequence ID" value="RZS75568.1"/>
    <property type="molecule type" value="Genomic_DNA"/>
</dbReference>
<dbReference type="PROSITE" id="PS52016">
    <property type="entry name" value="TONB_DEPENDENT_REC_3"/>
    <property type="match status" value="1"/>
</dbReference>
<dbReference type="InterPro" id="IPR023996">
    <property type="entry name" value="TonB-dep_OMP_SusC/RagA"/>
</dbReference>
<evidence type="ECO:0000256" key="5">
    <source>
        <dbReference type="ARBA" id="ARBA00023136"/>
    </source>
</evidence>
<dbReference type="InterPro" id="IPR023997">
    <property type="entry name" value="TonB-dep_OMP_SusC/RagA_CS"/>
</dbReference>
<gene>
    <name evidence="10" type="ORF">EV199_1437</name>
</gene>
<comment type="caution">
    <text evidence="10">The sequence shown here is derived from an EMBL/GenBank/DDBJ whole genome shotgun (WGS) entry which is preliminary data.</text>
</comment>
<dbReference type="SMART" id="SM00965">
    <property type="entry name" value="STN"/>
    <property type="match status" value="1"/>
</dbReference>
<dbReference type="SUPFAM" id="SSF56935">
    <property type="entry name" value="Porins"/>
    <property type="match status" value="1"/>
</dbReference>
<evidence type="ECO:0000313" key="10">
    <source>
        <dbReference type="EMBL" id="RZS75568.1"/>
    </source>
</evidence>
<dbReference type="SUPFAM" id="SSF49464">
    <property type="entry name" value="Carboxypeptidase regulatory domain-like"/>
    <property type="match status" value="1"/>
</dbReference>
<evidence type="ECO:0000259" key="9">
    <source>
        <dbReference type="SMART" id="SM00965"/>
    </source>
</evidence>
<protein>
    <submittedName>
        <fullName evidence="10">TonB-linked SusC/RagA family outer membrane protein</fullName>
    </submittedName>
</protein>
<dbReference type="InterPro" id="IPR011662">
    <property type="entry name" value="Secretin/TonB_short_N"/>
</dbReference>
<keyword evidence="6 7" id="KW-0998">Cell outer membrane</keyword>
<comment type="similarity">
    <text evidence="7">Belongs to the TonB-dependent receptor family.</text>
</comment>
<dbReference type="InterPro" id="IPR039426">
    <property type="entry name" value="TonB-dep_rcpt-like"/>
</dbReference>
<dbReference type="InterPro" id="IPR037066">
    <property type="entry name" value="Plug_dom_sf"/>
</dbReference>
<evidence type="ECO:0000256" key="3">
    <source>
        <dbReference type="ARBA" id="ARBA00022452"/>
    </source>
</evidence>
<sequence>MQKTAYGSWLFPVGISKAPAGLGIRLPAQMLRIMRMLSFLLFVAFLSVKAEGVAQNVSINGKELTLKQVFASVEKQTGYVVFLNQDMFDEISRKVSLQVKDMPVPSLLDLLFRERPIEYIIQGKTIILSTRIIPVAKAPGLVLFAPPKPVRGKVTDENGQALAGASISVKNAKTVGITEADGSFSVNVDEGDVIVISYVEHESKEIKITAAMISSGMISVSLNKALAELNEVKVNAGYYTVKARERTGSISKVSTKTIEQQPVTNPLSALAGRVPGLEIVQASGQVGAGFKVQIRGQNSISSGNNPLMIIDGVPFPLESIGSSQVSLHLVSGVGIGAISPMNSINPQDIESIEVLKDADATAIYGSRGSNGVILITTKKGTGGKTKYEVGYSAGFSKISRRTKLMNTEQYLQMRREAFANEGKTPGAADPDVNGTWGDTKNTDWQKELAGNTARRSRYYASISGGTDRTRLLLKGTYERETTVFPGNLKYGRGSGLVNINHRSTDNKFSINFSAMYSSDNNNAIAVDLYRYALSLPPNTPDLLLPDGSLNWDLGSRENPLRNLNQRYESHAKSLNTNATIEYKFLENLTAKVSAGYSDYRLDEQRIFPYTLLFNPGLNPSSASSSTYANISNRGNWNFEPQLNFGKDFGRSRIELLAGMSFQKSITSGTTRSAIGFPSDYLIYDFKAALTSSIYSADDIKYAYSAGFGRINYNYDGKYILNLTARRDASSRFGPENRSANFAAIGGAWIFSREKFIDRLLPFLNFGKLRASYGTTGNDQIADYSYLSVYASGQEKYQTGTGLGPVRFENPVLGWEENKKLEIALELGLFNDRITTSVAWFRNRSGNQLLSYPLPSITGFNNVLQNIGALIENSGWEFELNTINIDKKNIKWRTYLNASIPRNKLLSYPDLAYSTNASKYIVGQPLDILRLYEFTGIDFNTGLYTFKDVNKDGVYNIVDRTQVGRLGTLFTGGMGNQFTFKNWSFDFFFQYVQQNKRFVSAYTGVIGNMSNLPEVLTDRSIPGAKTGTYQRAGIIAYSPAVLTANTMSYSSTLSPVSANYVKLRNLSLAYSIPELGKSSIGCKLFLQGQNLLTISRYPGADPETEFNYLPTLRTITFGASLIF</sequence>
<name>A0A4Q7N3N0_9BACT</name>
<evidence type="ECO:0000256" key="2">
    <source>
        <dbReference type="ARBA" id="ARBA00022448"/>
    </source>
</evidence>
<dbReference type="InterPro" id="IPR012910">
    <property type="entry name" value="Plug_dom"/>
</dbReference>
<comment type="subcellular location">
    <subcellularLocation>
        <location evidence="1 7">Cell outer membrane</location>
        <topology evidence="1 7">Multi-pass membrane protein</topology>
    </subcellularLocation>
</comment>
<keyword evidence="5 7" id="KW-0472">Membrane</keyword>
<dbReference type="AlphaFoldDB" id="A0A4Q7N3N0"/>
<dbReference type="Pfam" id="PF07715">
    <property type="entry name" value="Plug"/>
    <property type="match status" value="1"/>
</dbReference>
<dbReference type="OrthoDB" id="9768177at2"/>
<keyword evidence="2 7" id="KW-0813">Transport</keyword>
<evidence type="ECO:0000256" key="6">
    <source>
        <dbReference type="ARBA" id="ARBA00023237"/>
    </source>
</evidence>
<evidence type="ECO:0000256" key="4">
    <source>
        <dbReference type="ARBA" id="ARBA00022692"/>
    </source>
</evidence>
<dbReference type="Proteomes" id="UP000293874">
    <property type="component" value="Unassembled WGS sequence"/>
</dbReference>